<dbReference type="SUPFAM" id="SSF53383">
    <property type="entry name" value="PLP-dependent transferases"/>
    <property type="match status" value="1"/>
</dbReference>
<dbReference type="GO" id="GO:0009086">
    <property type="term" value="P:methionine biosynthetic process"/>
    <property type="evidence" value="ECO:0007669"/>
    <property type="project" value="UniProtKB-ARBA"/>
</dbReference>
<dbReference type="InterPro" id="IPR015424">
    <property type="entry name" value="PyrdxlP-dep_Trfase"/>
</dbReference>
<keyword evidence="7" id="KW-1185">Reference proteome</keyword>
<sequence length="376" mass="41347">MDIKTICIHGGDWKDPTGCISVPVFQSATFGHPELGQSTGYDYTRVQNPTRESTEKLVATLEHCCDCTSYSSGMAAISMVMELFKPGDTIISSDDLYGGSIRLFRFVNEKNGLNFRYVNTSHLDDVEKAFDETVKAVYIETPTNPMMQITDIKAIADIAHAHGALLIADNTFMSPYFCNPADLGADIILHSGTKYLAGHNDTLAGFVACKDKEIAEKLRFLYKTVGGCLAPWDSWLVTRGIKTLALRMEAAQKNAQILAEWLSSQKKITKVLYPGLPGFENKDIHDKQSRGAGAMLSFYTDTHETALEILKNVKLIRFAESLGGVESLITYPATQTHSDLTEEERQSRGITECLLRLSVGIEDAGDLIDDLAQAIG</sequence>
<evidence type="ECO:0000256" key="3">
    <source>
        <dbReference type="ARBA" id="ARBA00022898"/>
    </source>
</evidence>
<dbReference type="PANTHER" id="PTHR11808">
    <property type="entry name" value="TRANS-SULFURATION ENZYME FAMILY MEMBER"/>
    <property type="match status" value="1"/>
</dbReference>
<evidence type="ECO:0000256" key="5">
    <source>
        <dbReference type="RuleBase" id="RU362118"/>
    </source>
</evidence>
<comment type="similarity">
    <text evidence="2 5">Belongs to the trans-sulfuration enzymes family.</text>
</comment>
<dbReference type="InterPro" id="IPR015421">
    <property type="entry name" value="PyrdxlP-dep_Trfase_major"/>
</dbReference>
<dbReference type="InterPro" id="IPR015422">
    <property type="entry name" value="PyrdxlP-dep_Trfase_small"/>
</dbReference>
<dbReference type="GeneID" id="92716674"/>
<organism evidence="6 7">
    <name type="scientific">Dialister hominis</name>
    <dbReference type="NCBI Taxonomy" id="2582419"/>
    <lineage>
        <taxon>Bacteria</taxon>
        <taxon>Bacillati</taxon>
        <taxon>Bacillota</taxon>
        <taxon>Negativicutes</taxon>
        <taxon>Veillonellales</taxon>
        <taxon>Veillonellaceae</taxon>
        <taxon>Dialister</taxon>
    </lineage>
</organism>
<dbReference type="InterPro" id="IPR000277">
    <property type="entry name" value="Cys/Met-Metab_PyrdxlP-dep_enz"/>
</dbReference>
<dbReference type="Proteomes" id="UP000320585">
    <property type="component" value="Chromosome"/>
</dbReference>
<dbReference type="CDD" id="cd00614">
    <property type="entry name" value="CGS_like"/>
    <property type="match status" value="1"/>
</dbReference>
<dbReference type="EMBL" id="AP019697">
    <property type="protein sequence ID" value="BBK25515.1"/>
    <property type="molecule type" value="Genomic_DNA"/>
</dbReference>
<dbReference type="GO" id="GO:0019346">
    <property type="term" value="P:transsulfuration"/>
    <property type="evidence" value="ECO:0007669"/>
    <property type="project" value="InterPro"/>
</dbReference>
<keyword evidence="3 4" id="KW-0663">Pyridoxal phosphate</keyword>
<dbReference type="PIRSF" id="PIRSF001434">
    <property type="entry name" value="CGS"/>
    <property type="match status" value="1"/>
</dbReference>
<evidence type="ECO:0000313" key="7">
    <source>
        <dbReference type="Proteomes" id="UP000320585"/>
    </source>
</evidence>
<gene>
    <name evidence="6" type="ORF">Dia5BBH33_14500</name>
</gene>
<dbReference type="Gene3D" id="3.90.1150.10">
    <property type="entry name" value="Aspartate Aminotransferase, domain 1"/>
    <property type="match status" value="1"/>
</dbReference>
<dbReference type="KEGG" id="dho:Dia5BBH33_14500"/>
<dbReference type="OrthoDB" id="9780685at2"/>
<evidence type="ECO:0000256" key="2">
    <source>
        <dbReference type="ARBA" id="ARBA00009077"/>
    </source>
</evidence>
<reference evidence="7" key="1">
    <citation type="submission" date="2019-05" db="EMBL/GenBank/DDBJ databases">
        <title>Complete genome sequencing of Dialister sp. strain 5BBH33.</title>
        <authorList>
            <person name="Sakamoto M."/>
            <person name="Murakami T."/>
            <person name="Mori H."/>
        </authorList>
    </citation>
    <scope>NUCLEOTIDE SEQUENCE [LARGE SCALE GENOMIC DNA]</scope>
    <source>
        <strain evidence="7">5BBH33</strain>
    </source>
</reference>
<dbReference type="GO" id="GO:0016846">
    <property type="term" value="F:carbon-sulfur lyase activity"/>
    <property type="evidence" value="ECO:0007669"/>
    <property type="project" value="TreeGrafter"/>
</dbReference>
<dbReference type="Pfam" id="PF01053">
    <property type="entry name" value="Cys_Met_Meta_PP"/>
    <property type="match status" value="1"/>
</dbReference>
<evidence type="ECO:0000256" key="4">
    <source>
        <dbReference type="PIRSR" id="PIRSR001434-2"/>
    </source>
</evidence>
<dbReference type="RefSeq" id="WP_143332651.1">
    <property type="nucleotide sequence ID" value="NZ_AP019697.1"/>
</dbReference>
<proteinExistence type="inferred from homology"/>
<dbReference type="FunFam" id="3.40.640.10:FF:000009">
    <property type="entry name" value="Cystathionine gamma-synthase homolog"/>
    <property type="match status" value="1"/>
</dbReference>
<name>A0A8D4UV20_9FIRM</name>
<dbReference type="GO" id="GO:0005737">
    <property type="term" value="C:cytoplasm"/>
    <property type="evidence" value="ECO:0007669"/>
    <property type="project" value="TreeGrafter"/>
</dbReference>
<dbReference type="AlphaFoldDB" id="A0A8D4UV20"/>
<dbReference type="FunFam" id="3.90.1150.10:FF:000033">
    <property type="entry name" value="Cystathionine gamma-synthase"/>
    <property type="match status" value="1"/>
</dbReference>
<accession>A0A8D4UV20</accession>
<dbReference type="PROSITE" id="PS00868">
    <property type="entry name" value="CYS_MET_METAB_PP"/>
    <property type="match status" value="1"/>
</dbReference>
<feature type="modified residue" description="N6-(pyridoxal phosphate)lysine" evidence="4">
    <location>
        <position position="194"/>
    </location>
</feature>
<comment type="cofactor">
    <cofactor evidence="1 5">
        <name>pyridoxal 5'-phosphate</name>
        <dbReference type="ChEBI" id="CHEBI:597326"/>
    </cofactor>
</comment>
<dbReference type="InterPro" id="IPR054542">
    <property type="entry name" value="Cys_met_metab_PP"/>
</dbReference>
<dbReference type="PANTHER" id="PTHR11808:SF90">
    <property type="entry name" value="CYSTATHIONINE GAMMA-SYNTHASE"/>
    <property type="match status" value="1"/>
</dbReference>
<evidence type="ECO:0000313" key="6">
    <source>
        <dbReference type="EMBL" id="BBK25515.1"/>
    </source>
</evidence>
<protein>
    <submittedName>
        <fullName evidence="6">Cystathionine gamma-synthase</fullName>
    </submittedName>
</protein>
<evidence type="ECO:0000256" key="1">
    <source>
        <dbReference type="ARBA" id="ARBA00001933"/>
    </source>
</evidence>
<dbReference type="GO" id="GO:0030170">
    <property type="term" value="F:pyridoxal phosphate binding"/>
    <property type="evidence" value="ECO:0007669"/>
    <property type="project" value="InterPro"/>
</dbReference>
<dbReference type="Gene3D" id="3.40.640.10">
    <property type="entry name" value="Type I PLP-dependent aspartate aminotransferase-like (Major domain)"/>
    <property type="match status" value="1"/>
</dbReference>